<dbReference type="GO" id="GO:0006508">
    <property type="term" value="P:proteolysis"/>
    <property type="evidence" value="ECO:0007669"/>
    <property type="project" value="UniProtKB-KW"/>
</dbReference>
<evidence type="ECO:0000259" key="11">
    <source>
        <dbReference type="PROSITE" id="PS51935"/>
    </source>
</evidence>
<dbReference type="GeneID" id="303188526"/>
<dbReference type="Pfam" id="PF00877">
    <property type="entry name" value="NLPC_P60"/>
    <property type="match status" value="1"/>
</dbReference>
<keyword evidence="8" id="KW-0564">Palmitate</keyword>
<keyword evidence="7" id="KW-0472">Membrane</keyword>
<feature type="chain" id="PRO_5017050558" evidence="10">
    <location>
        <begin position="20"/>
        <end position="162"/>
    </location>
</feature>
<comment type="caution">
    <text evidence="12">The sequence shown here is derived from an EMBL/GenBank/DDBJ whole genome shotgun (WGS) entry which is preliminary data.</text>
</comment>
<dbReference type="PANTHER" id="PTHR47360:SF3">
    <property type="entry name" value="MUREIN DD-ENDOPEPTIDASE MEPS_MUREIN LD-CARBOXYPEPTIDASE"/>
    <property type="match status" value="1"/>
</dbReference>
<dbReference type="RefSeq" id="WP_086958386.1">
    <property type="nucleotide sequence ID" value="NZ_AP018680.1"/>
</dbReference>
<feature type="signal peptide" evidence="10">
    <location>
        <begin position="1"/>
        <end position="19"/>
    </location>
</feature>
<dbReference type="PROSITE" id="PS51257">
    <property type="entry name" value="PROKAR_LIPOPROTEIN"/>
    <property type="match status" value="1"/>
</dbReference>
<dbReference type="Proteomes" id="UP000252479">
    <property type="component" value="Unassembled WGS sequence"/>
</dbReference>
<dbReference type="PROSITE" id="PS51935">
    <property type="entry name" value="NLPC_P60"/>
    <property type="match status" value="1"/>
</dbReference>
<keyword evidence="13" id="KW-1185">Reference proteome</keyword>
<evidence type="ECO:0000256" key="9">
    <source>
        <dbReference type="ARBA" id="ARBA00023288"/>
    </source>
</evidence>
<comment type="subcellular location">
    <subcellularLocation>
        <location evidence="1">Membrane</location>
        <topology evidence="1">Lipid-anchor</topology>
    </subcellularLocation>
</comment>
<evidence type="ECO:0000256" key="1">
    <source>
        <dbReference type="ARBA" id="ARBA00004635"/>
    </source>
</evidence>
<keyword evidence="4 10" id="KW-0732">Signal</keyword>
<evidence type="ECO:0000256" key="3">
    <source>
        <dbReference type="ARBA" id="ARBA00022670"/>
    </source>
</evidence>
<evidence type="ECO:0000256" key="10">
    <source>
        <dbReference type="SAM" id="SignalP"/>
    </source>
</evidence>
<gene>
    <name evidence="12" type="ORF">CIK83_06315</name>
</gene>
<dbReference type="Gene3D" id="3.90.1720.10">
    <property type="entry name" value="endopeptidase domain like (from Nostoc punctiforme)"/>
    <property type="match status" value="1"/>
</dbReference>
<keyword evidence="3" id="KW-0645">Protease</keyword>
<evidence type="ECO:0000256" key="7">
    <source>
        <dbReference type="ARBA" id="ARBA00023136"/>
    </source>
</evidence>
<dbReference type="AlphaFoldDB" id="A0A368LMZ5"/>
<evidence type="ECO:0000256" key="6">
    <source>
        <dbReference type="ARBA" id="ARBA00022807"/>
    </source>
</evidence>
<comment type="similarity">
    <text evidence="2">Belongs to the peptidase C40 family.</text>
</comment>
<dbReference type="OrthoDB" id="9807055at2"/>
<evidence type="ECO:0000256" key="5">
    <source>
        <dbReference type="ARBA" id="ARBA00022801"/>
    </source>
</evidence>
<dbReference type="GO" id="GO:0008234">
    <property type="term" value="F:cysteine-type peptidase activity"/>
    <property type="evidence" value="ECO:0007669"/>
    <property type="project" value="UniProtKB-KW"/>
</dbReference>
<dbReference type="GO" id="GO:0016020">
    <property type="term" value="C:membrane"/>
    <property type="evidence" value="ECO:0007669"/>
    <property type="project" value="UniProtKB-SubCell"/>
</dbReference>
<protein>
    <submittedName>
        <fullName evidence="12">Hydrolase</fullName>
    </submittedName>
</protein>
<feature type="domain" description="NlpC/P60" evidence="11">
    <location>
        <begin position="38"/>
        <end position="159"/>
    </location>
</feature>
<dbReference type="InterPro" id="IPR000064">
    <property type="entry name" value="NLP_P60_dom"/>
</dbReference>
<evidence type="ECO:0000313" key="13">
    <source>
        <dbReference type="Proteomes" id="UP000252479"/>
    </source>
</evidence>
<evidence type="ECO:0000313" key="12">
    <source>
        <dbReference type="EMBL" id="RCS73264.1"/>
    </source>
</evidence>
<name>A0A368LMZ5_9VIBR</name>
<keyword evidence="9" id="KW-0449">Lipoprotein</keyword>
<evidence type="ECO:0000256" key="4">
    <source>
        <dbReference type="ARBA" id="ARBA00022729"/>
    </source>
</evidence>
<dbReference type="SUPFAM" id="SSF54001">
    <property type="entry name" value="Cysteine proteinases"/>
    <property type="match status" value="1"/>
</dbReference>
<dbReference type="InterPro" id="IPR052062">
    <property type="entry name" value="Murein_DD/LD_carboxypeptidase"/>
</dbReference>
<accession>A0A368LMZ5</accession>
<dbReference type="PANTHER" id="PTHR47360">
    <property type="entry name" value="MUREIN DD-ENDOPEPTIDASE MEPS/MUREIN LD-CARBOXYPEPTIDASE"/>
    <property type="match status" value="1"/>
</dbReference>
<proteinExistence type="inferred from homology"/>
<reference evidence="12 13" key="1">
    <citation type="journal article" date="2017" name="Elife">
        <title>Extensive horizontal gene transfer in cheese-associated bacteria.</title>
        <authorList>
            <person name="Bonham K.S."/>
            <person name="Wolfe B.E."/>
            <person name="Dutton R.J."/>
        </authorList>
    </citation>
    <scope>NUCLEOTIDE SEQUENCE [LARGE SCALE GENOMIC DNA]</scope>
    <source>
        <strain evidence="12 13">JB196</strain>
    </source>
</reference>
<dbReference type="InterPro" id="IPR038765">
    <property type="entry name" value="Papain-like_cys_pep_sf"/>
</dbReference>
<evidence type="ECO:0000256" key="8">
    <source>
        <dbReference type="ARBA" id="ARBA00023139"/>
    </source>
</evidence>
<evidence type="ECO:0000256" key="2">
    <source>
        <dbReference type="ARBA" id="ARBA00007074"/>
    </source>
</evidence>
<dbReference type="EMBL" id="QPGL01000001">
    <property type="protein sequence ID" value="RCS73264.1"/>
    <property type="molecule type" value="Genomic_DNA"/>
</dbReference>
<keyword evidence="5 12" id="KW-0378">Hydrolase</keyword>
<organism evidence="12 13">
    <name type="scientific">Vibrio casei</name>
    <dbReference type="NCBI Taxonomy" id="673372"/>
    <lineage>
        <taxon>Bacteria</taxon>
        <taxon>Pseudomonadati</taxon>
        <taxon>Pseudomonadota</taxon>
        <taxon>Gammaproteobacteria</taxon>
        <taxon>Vibrionales</taxon>
        <taxon>Vibrionaceae</taxon>
        <taxon>Vibrio</taxon>
    </lineage>
</organism>
<keyword evidence="6" id="KW-0788">Thiol protease</keyword>
<sequence length="162" mass="18504">MKKTSLFFIFISSFLVGCASQPQIPLALTTPTQSPLMQEEQQEVSELYQSWEGVPYQFGGASKKGIDCSAFMQVAMSTVYQLHLPRSTELQSKQGKYISEEKATFGDLVFFKTGWNQRHVGLYLGNKEFMHASTSKGVIISRLDNPYWADKFWQFRRVNPNI</sequence>